<dbReference type="Proteomes" id="UP000054092">
    <property type="component" value="Unassembled WGS sequence"/>
</dbReference>
<dbReference type="InterPro" id="IPR003488">
    <property type="entry name" value="DprA"/>
</dbReference>
<dbReference type="Gene3D" id="3.40.50.450">
    <property type="match status" value="1"/>
</dbReference>
<feature type="domain" description="Smf/DprA SLOG" evidence="2">
    <location>
        <begin position="64"/>
        <end position="274"/>
    </location>
</feature>
<evidence type="ECO:0000256" key="1">
    <source>
        <dbReference type="ARBA" id="ARBA00006525"/>
    </source>
</evidence>
<proteinExistence type="inferred from homology"/>
<dbReference type="PANTHER" id="PTHR43022">
    <property type="entry name" value="PROTEIN SMF"/>
    <property type="match status" value="1"/>
</dbReference>
<dbReference type="SUPFAM" id="SSF102405">
    <property type="entry name" value="MCP/YpsA-like"/>
    <property type="match status" value="1"/>
</dbReference>
<protein>
    <submittedName>
        <fullName evidence="3">DNA protecting protein DprA</fullName>
    </submittedName>
</protein>
<dbReference type="PATRIC" id="fig|1184387.3.peg.695"/>
<comment type="caution">
    <text evidence="3">The sequence shown here is derived from an EMBL/GenBank/DDBJ whole genome shotgun (WGS) entry which is preliminary data.</text>
</comment>
<reference evidence="4" key="1">
    <citation type="journal article" date="2015" name="MBio">
        <title>Genome-Resolved Metagenomic Analysis Reveals Roles for Candidate Phyla and Other Microbial Community Members in Biogeochemical Transformations in Oil Reservoirs.</title>
        <authorList>
            <person name="Hu P."/>
            <person name="Tom L."/>
            <person name="Singh A."/>
            <person name="Thomas B.C."/>
            <person name="Baker B.J."/>
            <person name="Piceno Y.M."/>
            <person name="Andersen G.L."/>
            <person name="Banfield J.F."/>
        </authorList>
    </citation>
    <scope>NUCLEOTIDE SEQUENCE [LARGE SCALE GENOMIC DNA]</scope>
</reference>
<organism evidence="3 4">
    <name type="scientific">Mesotoga prima</name>
    <dbReference type="NCBI Taxonomy" id="1184387"/>
    <lineage>
        <taxon>Bacteria</taxon>
        <taxon>Thermotogati</taxon>
        <taxon>Thermotogota</taxon>
        <taxon>Thermotogae</taxon>
        <taxon>Kosmotogales</taxon>
        <taxon>Kosmotogaceae</taxon>
        <taxon>Mesotoga</taxon>
    </lineage>
</organism>
<dbReference type="AlphaFoldDB" id="A0A101HRC2"/>
<evidence type="ECO:0000313" key="4">
    <source>
        <dbReference type="Proteomes" id="UP000054092"/>
    </source>
</evidence>
<comment type="similarity">
    <text evidence="1">Belongs to the DprA/Smf family.</text>
</comment>
<gene>
    <name evidence="3" type="ORF">XD94_0366</name>
</gene>
<accession>A0A101HRC2</accession>
<name>A0A101HRC2_9BACT</name>
<evidence type="ECO:0000313" key="3">
    <source>
        <dbReference type="EMBL" id="KUK81666.1"/>
    </source>
</evidence>
<evidence type="ECO:0000259" key="2">
    <source>
        <dbReference type="Pfam" id="PF02481"/>
    </source>
</evidence>
<dbReference type="EMBL" id="LGGP01000042">
    <property type="protein sequence ID" value="KUK81666.1"/>
    <property type="molecule type" value="Genomic_DNA"/>
</dbReference>
<dbReference type="InterPro" id="IPR057666">
    <property type="entry name" value="DrpA_SLOG"/>
</dbReference>
<dbReference type="NCBIfam" id="TIGR00732">
    <property type="entry name" value="dprA"/>
    <property type="match status" value="1"/>
</dbReference>
<dbReference type="GO" id="GO:0009294">
    <property type="term" value="P:DNA-mediated transformation"/>
    <property type="evidence" value="ECO:0007669"/>
    <property type="project" value="InterPro"/>
</dbReference>
<sequence>MDRLEYAAIALSGDFNPSEMEKIESSGFDSSLLFRSPIELNRNKLKNFARNFSSVIRTLSTYGNFITHRDEEYPDSLKHIFEPPSVLFFRGKVSLLDSKSVLAVVGSRKADKYGTSVAREYSRLLSERGITIVSGLAVGIDAEAHIGALDGSGTTVGVLGTGIDVYYPASNSSLIRSVMEKGCVISEYLPGTPPLKQNFPRRNRIIAGLARAVLVVQATIRSGSLITARLALENGRDVYAVPGDINRKNSEGTNWLIKNGAKLVAEFGDVIEEFPEIDIGELHEGSVDSEVLEVLGTGSLTFGELLLKTKLPRKDLIVELTNLQLEGYVYEENGRWNRT</sequence>
<dbReference type="Pfam" id="PF02481">
    <property type="entry name" value="DNA_processg_A"/>
    <property type="match status" value="1"/>
</dbReference>
<dbReference type="PANTHER" id="PTHR43022:SF1">
    <property type="entry name" value="PROTEIN SMF"/>
    <property type="match status" value="1"/>
</dbReference>